<keyword evidence="2" id="KW-0067">ATP-binding</keyword>
<dbReference type="RefSeq" id="WP_127796428.1">
    <property type="nucleotide sequence ID" value="NZ_ML136927.1"/>
</dbReference>
<name>A0A437SSD1_9LACO</name>
<comment type="caution">
    <text evidence="2">The sequence shown here is derived from an EMBL/GenBank/DDBJ whole genome shotgun (WGS) entry which is preliminary data.</text>
</comment>
<dbReference type="InterPro" id="IPR027417">
    <property type="entry name" value="P-loop_NTPase"/>
</dbReference>
<accession>A0A437SSD1</accession>
<feature type="domain" description="IstB-like ATP-binding" evidence="1">
    <location>
        <begin position="108"/>
        <end position="235"/>
    </location>
</feature>
<dbReference type="EMBL" id="RXIA01000060">
    <property type="protein sequence ID" value="RVU69823.1"/>
    <property type="molecule type" value="Genomic_DNA"/>
</dbReference>
<dbReference type="SUPFAM" id="SSF52540">
    <property type="entry name" value="P-loop containing nucleoside triphosphate hydrolases"/>
    <property type="match status" value="1"/>
</dbReference>
<evidence type="ECO:0000313" key="3">
    <source>
        <dbReference type="Proteomes" id="UP000288291"/>
    </source>
</evidence>
<protein>
    <submittedName>
        <fullName evidence="2">ATP-binding protein</fullName>
    </submittedName>
</protein>
<keyword evidence="3" id="KW-1185">Reference proteome</keyword>
<dbReference type="AlphaFoldDB" id="A0A437SSD1"/>
<dbReference type="GO" id="GO:0006260">
    <property type="term" value="P:DNA replication"/>
    <property type="evidence" value="ECO:0007669"/>
    <property type="project" value="TreeGrafter"/>
</dbReference>
<dbReference type="PANTHER" id="PTHR30050:SF4">
    <property type="entry name" value="ATP-BINDING PROTEIN RV3427C IN INSERTION SEQUENCE-RELATED"/>
    <property type="match status" value="1"/>
</dbReference>
<gene>
    <name evidence="2" type="ORF">EJK17_11045</name>
</gene>
<reference evidence="2 3" key="1">
    <citation type="submission" date="2018-12" db="EMBL/GenBank/DDBJ databases">
        <authorList>
            <person name="Meng J."/>
        </authorList>
    </citation>
    <scope>NUCLEOTIDE SEQUENCE [LARGE SCALE GENOMIC DNA]</scope>
    <source>
        <strain evidence="2 3">HT111-2</strain>
    </source>
</reference>
<sequence>MKGLANLKIKTLKSTETCPIHHIPLEYLKGMKPFCVECQREETEREKKQQVEDFKIESVRSVLTKLSLVDDASEYNHTFKNFDAPEGTREVQIKKQTRMIAYRYLKDRDDEFNTIMYGTPGQGKTHLAMAMLNAVNDNAKQPQKCLFVNTVSLIQAIKDSWDDPTARWTEKYAIKLLKGVDLLVLDDLGSESAMNVGDKTASQFVQDILYKVTNRQHRIITTTNLTLDQLQRVYNAKLVSRLRAGSRNSAIDFTGITDKRY</sequence>
<organism evidence="2 3">
    <name type="scientific">Lactobacillus xujianguonis</name>
    <dbReference type="NCBI Taxonomy" id="2495899"/>
    <lineage>
        <taxon>Bacteria</taxon>
        <taxon>Bacillati</taxon>
        <taxon>Bacillota</taxon>
        <taxon>Bacilli</taxon>
        <taxon>Lactobacillales</taxon>
        <taxon>Lactobacillaceae</taxon>
        <taxon>Lactobacillus</taxon>
    </lineage>
</organism>
<dbReference type="PANTHER" id="PTHR30050">
    <property type="entry name" value="CHROMOSOMAL REPLICATION INITIATOR PROTEIN DNAA"/>
    <property type="match status" value="1"/>
</dbReference>
<evidence type="ECO:0000259" key="1">
    <source>
        <dbReference type="Pfam" id="PF01695"/>
    </source>
</evidence>
<dbReference type="Gene3D" id="3.40.50.300">
    <property type="entry name" value="P-loop containing nucleotide triphosphate hydrolases"/>
    <property type="match status" value="1"/>
</dbReference>
<proteinExistence type="predicted"/>
<dbReference type="CDD" id="cd00009">
    <property type="entry name" value="AAA"/>
    <property type="match status" value="1"/>
</dbReference>
<keyword evidence="2" id="KW-0547">Nucleotide-binding</keyword>
<dbReference type="GO" id="GO:0005524">
    <property type="term" value="F:ATP binding"/>
    <property type="evidence" value="ECO:0007669"/>
    <property type="project" value="UniProtKB-KW"/>
</dbReference>
<dbReference type="Pfam" id="PF01695">
    <property type="entry name" value="IstB_IS21"/>
    <property type="match status" value="1"/>
</dbReference>
<evidence type="ECO:0000313" key="2">
    <source>
        <dbReference type="EMBL" id="RVU69823.1"/>
    </source>
</evidence>
<dbReference type="InterPro" id="IPR002611">
    <property type="entry name" value="IstB_ATP-bd"/>
</dbReference>
<dbReference type="Proteomes" id="UP000288291">
    <property type="component" value="Unassembled WGS sequence"/>
</dbReference>